<keyword evidence="2" id="KW-0813">Transport</keyword>
<reference evidence="7" key="1">
    <citation type="journal article" date="2019" name="Int. J. Syst. Evol. Microbiol.">
        <title>The Global Catalogue of Microorganisms (GCM) 10K type strain sequencing project: providing services to taxonomists for standard genome sequencing and annotation.</title>
        <authorList>
            <consortium name="The Broad Institute Genomics Platform"/>
            <consortium name="The Broad Institute Genome Sequencing Center for Infectious Disease"/>
            <person name="Wu L."/>
            <person name="Ma J."/>
        </authorList>
    </citation>
    <scope>NUCLEOTIDE SEQUENCE [LARGE SCALE GENOMIC DNA]</scope>
    <source>
        <strain evidence="7">CCM 8904</strain>
    </source>
</reference>
<dbReference type="SMART" id="SM00382">
    <property type="entry name" value="AAA"/>
    <property type="match status" value="1"/>
</dbReference>
<dbReference type="Gene3D" id="3.40.50.300">
    <property type="entry name" value="P-loop containing nucleotide triphosphate hydrolases"/>
    <property type="match status" value="1"/>
</dbReference>
<dbReference type="InterPro" id="IPR003439">
    <property type="entry name" value="ABC_transporter-like_ATP-bd"/>
</dbReference>
<dbReference type="PROSITE" id="PS50893">
    <property type="entry name" value="ABC_TRANSPORTER_2"/>
    <property type="match status" value="1"/>
</dbReference>
<keyword evidence="3" id="KW-0547">Nucleotide-binding</keyword>
<dbReference type="Proteomes" id="UP001596289">
    <property type="component" value="Unassembled WGS sequence"/>
</dbReference>
<dbReference type="PANTHER" id="PTHR42711">
    <property type="entry name" value="ABC TRANSPORTER ATP-BINDING PROTEIN"/>
    <property type="match status" value="1"/>
</dbReference>
<keyword evidence="4 6" id="KW-0067">ATP-binding</keyword>
<dbReference type="PANTHER" id="PTHR42711:SF5">
    <property type="entry name" value="ABC TRANSPORTER ATP-BINDING PROTEIN NATA"/>
    <property type="match status" value="1"/>
</dbReference>
<dbReference type="InterPro" id="IPR027417">
    <property type="entry name" value="P-loop_NTPase"/>
</dbReference>
<organism evidence="6 7">
    <name type="scientific">Loigolactobacillus jiayinensis</name>
    <dbReference type="NCBI Taxonomy" id="2486016"/>
    <lineage>
        <taxon>Bacteria</taxon>
        <taxon>Bacillati</taxon>
        <taxon>Bacillota</taxon>
        <taxon>Bacilli</taxon>
        <taxon>Lactobacillales</taxon>
        <taxon>Lactobacillaceae</taxon>
        <taxon>Loigolactobacillus</taxon>
    </lineage>
</organism>
<dbReference type="InterPro" id="IPR050763">
    <property type="entry name" value="ABC_transporter_ATP-binding"/>
</dbReference>
<evidence type="ECO:0000256" key="2">
    <source>
        <dbReference type="ARBA" id="ARBA00022448"/>
    </source>
</evidence>
<comment type="similarity">
    <text evidence="1">Belongs to the ABC transporter superfamily.</text>
</comment>
<evidence type="ECO:0000256" key="4">
    <source>
        <dbReference type="ARBA" id="ARBA00022840"/>
    </source>
</evidence>
<feature type="domain" description="ABC transporter" evidence="5">
    <location>
        <begin position="5"/>
        <end position="233"/>
    </location>
</feature>
<dbReference type="EMBL" id="JBHSSL010000053">
    <property type="protein sequence ID" value="MFC6170795.1"/>
    <property type="molecule type" value="Genomic_DNA"/>
</dbReference>
<proteinExistence type="inferred from homology"/>
<evidence type="ECO:0000313" key="6">
    <source>
        <dbReference type="EMBL" id="MFC6170795.1"/>
    </source>
</evidence>
<dbReference type="Pfam" id="PF00005">
    <property type="entry name" value="ABC_tran"/>
    <property type="match status" value="1"/>
</dbReference>
<comment type="caution">
    <text evidence="6">The sequence shown here is derived from an EMBL/GenBank/DDBJ whole genome shotgun (WGS) entry which is preliminary data.</text>
</comment>
<dbReference type="SUPFAM" id="SSF52540">
    <property type="entry name" value="P-loop containing nucleoside triphosphate hydrolases"/>
    <property type="match status" value="1"/>
</dbReference>
<sequence length="301" mass="32741">MTAAIEIQHLVRSFGKKAVLSDVNLTVQQGEIFALLGENGSGKTTLIRILTSLLAPDAGTVTILGTPLKGNENQIRQLISLNSQATTVDGDLSGRANLAFIADLRGVQSGKLVINDLIERFDMVDFIDRKVATYSGGMKRRLDIAMSLIGDAQIIFLDEPTTGVDPKARQDIWRLIQKIRDEGKTIFLTTQYLEEADQHADHIAFLNKGKIVLSGTPTEIKTSASPQSILTVALEDENGAARVLPERQFHAGSVVLPDDQVARSLKLLVNNDIKVVSLGPAKNDLETVFFNVAEEEANEVV</sequence>
<dbReference type="GO" id="GO:0005524">
    <property type="term" value="F:ATP binding"/>
    <property type="evidence" value="ECO:0007669"/>
    <property type="project" value="UniProtKB-KW"/>
</dbReference>
<evidence type="ECO:0000256" key="1">
    <source>
        <dbReference type="ARBA" id="ARBA00005417"/>
    </source>
</evidence>
<dbReference type="InterPro" id="IPR017871">
    <property type="entry name" value="ABC_transporter-like_CS"/>
</dbReference>
<dbReference type="RefSeq" id="WP_125553777.1">
    <property type="nucleotide sequence ID" value="NZ_JBHSSL010000053.1"/>
</dbReference>
<dbReference type="InterPro" id="IPR003593">
    <property type="entry name" value="AAA+_ATPase"/>
</dbReference>
<gene>
    <name evidence="6" type="ORF">ACFQGP_09425</name>
</gene>
<evidence type="ECO:0000313" key="7">
    <source>
        <dbReference type="Proteomes" id="UP001596289"/>
    </source>
</evidence>
<dbReference type="PROSITE" id="PS00211">
    <property type="entry name" value="ABC_TRANSPORTER_1"/>
    <property type="match status" value="1"/>
</dbReference>
<keyword evidence="7" id="KW-1185">Reference proteome</keyword>
<protein>
    <submittedName>
        <fullName evidence="6">ABC transporter ATP-binding protein</fullName>
    </submittedName>
</protein>
<accession>A0ABW1RHZ2</accession>
<evidence type="ECO:0000259" key="5">
    <source>
        <dbReference type="PROSITE" id="PS50893"/>
    </source>
</evidence>
<name>A0ABW1RHZ2_9LACO</name>
<evidence type="ECO:0000256" key="3">
    <source>
        <dbReference type="ARBA" id="ARBA00022741"/>
    </source>
</evidence>